<protein>
    <recommendedName>
        <fullName evidence="4">DUF834 domain-containing protein</fullName>
    </recommendedName>
</protein>
<dbReference type="AlphaFoldDB" id="A0A0E0L8M8"/>
<keyword evidence="3" id="KW-1185">Reference proteome</keyword>
<feature type="region of interest" description="Disordered" evidence="1">
    <location>
        <begin position="1"/>
        <end position="26"/>
    </location>
</feature>
<proteinExistence type="predicted"/>
<organism evidence="2">
    <name type="scientific">Oryza punctata</name>
    <name type="common">Red rice</name>
    <dbReference type="NCBI Taxonomy" id="4537"/>
    <lineage>
        <taxon>Eukaryota</taxon>
        <taxon>Viridiplantae</taxon>
        <taxon>Streptophyta</taxon>
        <taxon>Embryophyta</taxon>
        <taxon>Tracheophyta</taxon>
        <taxon>Spermatophyta</taxon>
        <taxon>Magnoliopsida</taxon>
        <taxon>Liliopsida</taxon>
        <taxon>Poales</taxon>
        <taxon>Poaceae</taxon>
        <taxon>BOP clade</taxon>
        <taxon>Oryzoideae</taxon>
        <taxon>Oryzeae</taxon>
        <taxon>Oryzinae</taxon>
        <taxon>Oryza</taxon>
    </lineage>
</organism>
<dbReference type="Gramene" id="OPUNC06G05140.1">
    <property type="protein sequence ID" value="OPUNC06G05140.1"/>
    <property type="gene ID" value="OPUNC06G05140"/>
</dbReference>
<dbReference type="EnsemblPlants" id="OPUNC06G05140.1">
    <property type="protein sequence ID" value="OPUNC06G05140.1"/>
    <property type="gene ID" value="OPUNC06G05140"/>
</dbReference>
<evidence type="ECO:0008006" key="4">
    <source>
        <dbReference type="Google" id="ProtNLM"/>
    </source>
</evidence>
<accession>A0A0E0L8M8</accession>
<evidence type="ECO:0000313" key="2">
    <source>
        <dbReference type="EnsemblPlants" id="OPUNC06G05140.1"/>
    </source>
</evidence>
<reference evidence="2" key="2">
    <citation type="submission" date="2018-05" db="EMBL/GenBank/DDBJ databases">
        <title>OpunRS2 (Oryza punctata Reference Sequence Version 2).</title>
        <authorList>
            <person name="Zhang J."/>
            <person name="Kudrna D."/>
            <person name="Lee S."/>
            <person name="Talag J."/>
            <person name="Welchert J."/>
            <person name="Wing R.A."/>
        </authorList>
    </citation>
    <scope>NUCLEOTIDE SEQUENCE [LARGE SCALE GENOMIC DNA]</scope>
</reference>
<dbReference type="Proteomes" id="UP000026962">
    <property type="component" value="Chromosome 6"/>
</dbReference>
<dbReference type="HOGENOM" id="CLU_2853706_0_0_1"/>
<sequence length="65" mass="7079">MEAMRRRRWGFNADATGPSQGRPPRVIARPGAAIGVEEEDGGAGGWRLELKKKTEVGFLRAGNRS</sequence>
<reference evidence="2" key="1">
    <citation type="submission" date="2015-04" db="UniProtKB">
        <authorList>
            <consortium name="EnsemblPlants"/>
        </authorList>
    </citation>
    <scope>IDENTIFICATION</scope>
</reference>
<evidence type="ECO:0000313" key="3">
    <source>
        <dbReference type="Proteomes" id="UP000026962"/>
    </source>
</evidence>
<name>A0A0E0L8M8_ORYPU</name>
<evidence type="ECO:0000256" key="1">
    <source>
        <dbReference type="SAM" id="MobiDB-lite"/>
    </source>
</evidence>